<feature type="compositionally biased region" description="Polar residues" evidence="2">
    <location>
        <begin position="1190"/>
        <end position="1199"/>
    </location>
</feature>
<feature type="compositionally biased region" description="Polar residues" evidence="2">
    <location>
        <begin position="414"/>
        <end position="438"/>
    </location>
</feature>
<proteinExistence type="predicted"/>
<dbReference type="InterPro" id="IPR051700">
    <property type="entry name" value="STE20_Ser-Thr_kinase"/>
</dbReference>
<feature type="compositionally biased region" description="Basic residues" evidence="2">
    <location>
        <begin position="482"/>
        <end position="509"/>
    </location>
</feature>
<feature type="compositionally biased region" description="Acidic residues" evidence="2">
    <location>
        <begin position="933"/>
        <end position="942"/>
    </location>
</feature>
<name>A0A081A6Q7_PHYNI</name>
<sequence length="1281" mass="138713">WLVNTRREGVMADPAWGSTSSLSDEETARALCAFHHTEPLPTQRRRPLQQQQKKQKQPTAPLYQPRNNHDGKQSQFAPNDRVSNGFSTFGYPVPTRFHLVPMSAQRSEATSMLVGMPSTSSDDWHRQQQRAIQEQIEQQQRELQAQLYHQQQREMQMEVQRMQAQIQQQEHAQRYQMQIQRHVENTQQPSYSSGVSGFEQLRWTNEVQTSQATRTASNFHDGRRREGTGVQRQQSGQPYDGRFGQLSARPTTASVSMPSFMPSYNDRLQTGTPMSRSQDTFASQQAPQPAQSHLQARNPEIFSVSGHEWGRHDPTLFGGAQTDRIPTFQMQRSQQFVPLQPEPYEIPNRIRQESGPMLSSNNSRPDEFALDSIMKHFQTNAGPSPGASATSTGATYDPNAGHTANRNIKPVFNPTMSQTRTQTSKGIQTQGQLNSQSKVPVPPTGAAVVPGIALAPQSMRLLTMRDLLNGDDGSIRMDSSRNRPRISRQKRTPTNRKLPRKNTAAKRQRTPQQQNERKFQPPPTNKRAEAKQSRQAASPAPVGTSGPATKLPTPMYLAFMESRAARALEQTVSNTNFTRTASSLPPESQQLSPASRSATSSVSQGSDQAVASTSAGVDSVKRKKVDDGPPGIYHPSSLYQHHHLPSASASLQAAAHKESPDPPQPNAVEAFNMKSECHGLVNGQDRPSDGACSRQQNRPKLFVPKKLECNVQVGVCENSKAGTSSRKRPRAKLPVAGLKSSIGNGSQLLAPSTQVSNEAAATADTSSAVMQTPVASAVPRSENRTVVIFCKRDFMRYQAAKIWRKYQEQLKKHEEWREVRVAGKRTRYLNSRYDELQRTHKRTYTRSGKPRRKAPQAAKVGRRRKALISGDSAPVGSTVSSSMSVDHVIDTREPRQTGNEGLAEAGANSNHSKTVDAGVADNDCPMTVQDASEAQEEPSTIEEETRSIVESSVCKDSDNGVVADSTNRILDDTASGIAANDGAVAVAPLCDDSEAASLPAKSPGNVDSSVSDAPDEGGAEAGGATPVSNITTAVAKASLNGSAEPGSVSNGAIEASVSDINIVTVAAPSKGTVEVIGVAPDESMDNTVAKTASVESVATNTTFERDLDTDVKMSGDTEEYSRNDNARACGERSSPLPVEKDLPTLQQSTSTSTTEDNNSCADSIVQDGIPPEQQSCPAPATSNGDGGVMDTNSDKQASSDGMALNTDAIKPEKSLRDIQSADETLPDKITDTEPAMITPNGLATVEAKQHCTESTPVHNVPDMPVCTDPSNGATAISSDQQ</sequence>
<feature type="region of interest" description="Disordered" evidence="2">
    <location>
        <begin position="578"/>
        <end position="668"/>
    </location>
</feature>
<keyword evidence="1" id="KW-0175">Coiled coil</keyword>
<feature type="coiled-coil region" evidence="1">
    <location>
        <begin position="126"/>
        <end position="172"/>
    </location>
</feature>
<feature type="compositionally biased region" description="Low complexity" evidence="2">
    <location>
        <begin position="282"/>
        <end position="292"/>
    </location>
</feature>
<feature type="region of interest" description="Disordered" evidence="2">
    <location>
        <begin position="207"/>
        <end position="296"/>
    </location>
</feature>
<evidence type="ECO:0000256" key="1">
    <source>
        <dbReference type="SAM" id="Coils"/>
    </source>
</evidence>
<feature type="compositionally biased region" description="Polar residues" evidence="2">
    <location>
        <begin position="1268"/>
        <end position="1281"/>
    </location>
</feature>
<feature type="compositionally biased region" description="Polar residues" evidence="2">
    <location>
        <begin position="607"/>
        <end position="616"/>
    </location>
</feature>
<feature type="region of interest" description="Disordered" evidence="2">
    <location>
        <begin position="678"/>
        <end position="697"/>
    </location>
</feature>
<dbReference type="OrthoDB" id="129949at2759"/>
<comment type="caution">
    <text evidence="3">The sequence shown here is derived from an EMBL/GenBank/DDBJ whole genome shotgun (WGS) entry which is preliminary data.</text>
</comment>
<dbReference type="Proteomes" id="UP000028582">
    <property type="component" value="Unassembled WGS sequence"/>
</dbReference>
<protein>
    <submittedName>
        <fullName evidence="3">Uncharacterized protein</fullName>
    </submittedName>
</protein>
<feature type="compositionally biased region" description="Low complexity" evidence="2">
    <location>
        <begin position="645"/>
        <end position="654"/>
    </location>
</feature>
<evidence type="ECO:0000256" key="2">
    <source>
        <dbReference type="SAM" id="MobiDB-lite"/>
    </source>
</evidence>
<accession>A0A081A6Q7</accession>
<feature type="compositionally biased region" description="Polar residues" evidence="2">
    <location>
        <begin position="1172"/>
        <end position="1183"/>
    </location>
</feature>
<dbReference type="PANTHER" id="PTHR47096:SF1">
    <property type="entry name" value="MISSHAPEN LIKE KINASE 1"/>
    <property type="match status" value="1"/>
</dbReference>
<feature type="non-terminal residue" evidence="3">
    <location>
        <position position="1"/>
    </location>
</feature>
<feature type="region of interest" description="Disordered" evidence="2">
    <location>
        <begin position="379"/>
        <end position="442"/>
    </location>
</feature>
<dbReference type="PANTHER" id="PTHR47096">
    <property type="entry name" value="MISSHAPEN LIKE KINASE 1"/>
    <property type="match status" value="1"/>
</dbReference>
<reference evidence="3 4" key="1">
    <citation type="submission" date="2013-11" db="EMBL/GenBank/DDBJ databases">
        <title>The Genome Sequence of Phytophthora parasitica P1976.</title>
        <authorList>
            <consortium name="The Broad Institute Genomics Platform"/>
            <person name="Russ C."/>
            <person name="Tyler B."/>
            <person name="Panabieres F."/>
            <person name="Shan W."/>
            <person name="Tripathy S."/>
            <person name="Grunwald N."/>
            <person name="Machado M."/>
            <person name="Johnson C.S."/>
            <person name="Walker B."/>
            <person name="Young S."/>
            <person name="Zeng Q."/>
            <person name="Gargeya S."/>
            <person name="Fitzgerald M."/>
            <person name="Haas B."/>
            <person name="Abouelleil A."/>
            <person name="Allen A.W."/>
            <person name="Alvarado L."/>
            <person name="Arachchi H.M."/>
            <person name="Berlin A.M."/>
            <person name="Chapman S.B."/>
            <person name="Gainer-Dewar J."/>
            <person name="Goldberg J."/>
            <person name="Griggs A."/>
            <person name="Gujja S."/>
            <person name="Hansen M."/>
            <person name="Howarth C."/>
            <person name="Imamovic A."/>
            <person name="Ireland A."/>
            <person name="Larimer J."/>
            <person name="McCowan C."/>
            <person name="Murphy C."/>
            <person name="Pearson M."/>
            <person name="Poon T.W."/>
            <person name="Priest M."/>
            <person name="Roberts A."/>
            <person name="Saif S."/>
            <person name="Shea T."/>
            <person name="Sisk P."/>
            <person name="Sykes S."/>
            <person name="Wortman J."/>
            <person name="Nusbaum C."/>
            <person name="Birren B."/>
        </authorList>
    </citation>
    <scope>NUCLEOTIDE SEQUENCE [LARGE SCALE GENOMIC DNA]</scope>
    <source>
        <strain evidence="3 4">P1976</strain>
    </source>
</reference>
<feature type="region of interest" description="Disordered" evidence="2">
    <location>
        <begin position="1108"/>
        <end position="1235"/>
    </location>
</feature>
<feature type="region of interest" description="Disordered" evidence="2">
    <location>
        <begin position="838"/>
        <end position="951"/>
    </location>
</feature>
<gene>
    <name evidence="3" type="ORF">F444_09718</name>
</gene>
<feature type="compositionally biased region" description="Polar residues" evidence="2">
    <location>
        <begin position="379"/>
        <end position="394"/>
    </location>
</feature>
<feature type="region of interest" description="Disordered" evidence="2">
    <location>
        <begin position="37"/>
        <end position="83"/>
    </location>
</feature>
<feature type="compositionally biased region" description="Polar residues" evidence="2">
    <location>
        <begin position="266"/>
        <end position="281"/>
    </location>
</feature>
<feature type="compositionally biased region" description="Low complexity" evidence="2">
    <location>
        <begin position="48"/>
        <end position="62"/>
    </location>
</feature>
<feature type="region of interest" description="Disordered" evidence="2">
    <location>
        <begin position="1252"/>
        <end position="1281"/>
    </location>
</feature>
<feature type="compositionally biased region" description="Low complexity" evidence="2">
    <location>
        <begin position="581"/>
        <end position="606"/>
    </location>
</feature>
<evidence type="ECO:0000313" key="3">
    <source>
        <dbReference type="EMBL" id="ETO74568.1"/>
    </source>
</evidence>
<feature type="region of interest" description="Disordered" evidence="2">
    <location>
        <begin position="470"/>
        <end position="549"/>
    </location>
</feature>
<feature type="region of interest" description="Disordered" evidence="2">
    <location>
        <begin position="996"/>
        <end position="1026"/>
    </location>
</feature>
<feature type="compositionally biased region" description="Polar residues" evidence="2">
    <location>
        <begin position="73"/>
        <end position="83"/>
    </location>
</feature>
<feature type="compositionally biased region" description="Polar residues" evidence="2">
    <location>
        <begin position="875"/>
        <end position="884"/>
    </location>
</feature>
<feature type="compositionally biased region" description="Polar residues" evidence="2">
    <location>
        <begin position="207"/>
        <end position="218"/>
    </location>
</feature>
<feature type="compositionally biased region" description="Basic residues" evidence="2">
    <location>
        <begin position="839"/>
        <end position="866"/>
    </location>
</feature>
<feature type="compositionally biased region" description="Basic and acidic residues" evidence="2">
    <location>
        <begin position="1108"/>
        <end position="1125"/>
    </location>
</feature>
<organism evidence="3 4">
    <name type="scientific">Phytophthora nicotianae P1976</name>
    <dbReference type="NCBI Taxonomy" id="1317066"/>
    <lineage>
        <taxon>Eukaryota</taxon>
        <taxon>Sar</taxon>
        <taxon>Stramenopiles</taxon>
        <taxon>Oomycota</taxon>
        <taxon>Peronosporomycetes</taxon>
        <taxon>Peronosporales</taxon>
        <taxon>Peronosporaceae</taxon>
        <taxon>Phytophthora</taxon>
    </lineage>
</organism>
<evidence type="ECO:0000313" key="4">
    <source>
        <dbReference type="Proteomes" id="UP000028582"/>
    </source>
</evidence>
<feature type="compositionally biased region" description="Polar residues" evidence="2">
    <location>
        <begin position="248"/>
        <end position="257"/>
    </location>
</feature>
<dbReference type="EMBL" id="ANJA01001783">
    <property type="protein sequence ID" value="ETO74568.1"/>
    <property type="molecule type" value="Genomic_DNA"/>
</dbReference>
<dbReference type="GO" id="GO:0005829">
    <property type="term" value="C:cytosol"/>
    <property type="evidence" value="ECO:0007669"/>
    <property type="project" value="TreeGrafter"/>
</dbReference>